<dbReference type="Gene3D" id="3.40.1080.20">
    <property type="entry name" value="Acetyl-CoA hydrolase/transferase C-terminal domain"/>
    <property type="match status" value="1"/>
</dbReference>
<accession>A0A916TS52</accession>
<comment type="caution">
    <text evidence="2">The sequence shown here is derived from an EMBL/GenBank/DDBJ whole genome shotgun (WGS) entry which is preliminary data.</text>
</comment>
<proteinExistence type="predicted"/>
<dbReference type="GO" id="GO:0006083">
    <property type="term" value="P:acetate metabolic process"/>
    <property type="evidence" value="ECO:0007669"/>
    <property type="project" value="InterPro"/>
</dbReference>
<dbReference type="InterPro" id="IPR037171">
    <property type="entry name" value="NagB/RpiA_transferase-like"/>
</dbReference>
<dbReference type="GO" id="GO:0016787">
    <property type="term" value="F:hydrolase activity"/>
    <property type="evidence" value="ECO:0007669"/>
    <property type="project" value="UniProtKB-KW"/>
</dbReference>
<dbReference type="RefSeq" id="WP_229736282.1">
    <property type="nucleotide sequence ID" value="NZ_BMHK01000010.1"/>
</dbReference>
<dbReference type="InterPro" id="IPR038460">
    <property type="entry name" value="AcetylCoA_hyd_C_sf"/>
</dbReference>
<dbReference type="InterPro" id="IPR046433">
    <property type="entry name" value="ActCoA_hydro"/>
</dbReference>
<evidence type="ECO:0000313" key="3">
    <source>
        <dbReference type="Proteomes" id="UP000608154"/>
    </source>
</evidence>
<name>A0A916TS52_9SPHN</name>
<keyword evidence="2" id="KW-0378">Hydrolase</keyword>
<dbReference type="Gene3D" id="3.30.750.70">
    <property type="entry name" value="4-hydroxybutyrate coenzyme like domains"/>
    <property type="match status" value="1"/>
</dbReference>
<reference evidence="2" key="1">
    <citation type="journal article" date="2014" name="Int. J. Syst. Evol. Microbiol.">
        <title>Complete genome sequence of Corynebacterium casei LMG S-19264T (=DSM 44701T), isolated from a smear-ripened cheese.</title>
        <authorList>
            <consortium name="US DOE Joint Genome Institute (JGI-PGF)"/>
            <person name="Walter F."/>
            <person name="Albersmeier A."/>
            <person name="Kalinowski J."/>
            <person name="Ruckert C."/>
        </authorList>
    </citation>
    <scope>NUCLEOTIDE SEQUENCE</scope>
    <source>
        <strain evidence="2">CGMCC 1.15095</strain>
    </source>
</reference>
<gene>
    <name evidence="2" type="ORF">GCM10011494_19050</name>
</gene>
<evidence type="ECO:0000313" key="2">
    <source>
        <dbReference type="EMBL" id="GGC00670.1"/>
    </source>
</evidence>
<dbReference type="EMBL" id="BMHK01000010">
    <property type="protein sequence ID" value="GGC00670.1"/>
    <property type="molecule type" value="Genomic_DNA"/>
</dbReference>
<dbReference type="AlphaFoldDB" id="A0A916TS52"/>
<dbReference type="Pfam" id="PF13336">
    <property type="entry name" value="AcetylCoA_hyd_C"/>
    <property type="match status" value="1"/>
</dbReference>
<evidence type="ECO:0000259" key="1">
    <source>
        <dbReference type="Pfam" id="PF13336"/>
    </source>
</evidence>
<dbReference type="PANTHER" id="PTHR21432">
    <property type="entry name" value="ACETYL-COA HYDROLASE-RELATED"/>
    <property type="match status" value="1"/>
</dbReference>
<protein>
    <submittedName>
        <fullName evidence="2">Acetyl-CoA hydrolase</fullName>
    </submittedName>
</protein>
<organism evidence="2 3">
    <name type="scientific">Novosphingobium endophyticum</name>
    <dbReference type="NCBI Taxonomy" id="1955250"/>
    <lineage>
        <taxon>Bacteria</taxon>
        <taxon>Pseudomonadati</taxon>
        <taxon>Pseudomonadota</taxon>
        <taxon>Alphaproteobacteria</taxon>
        <taxon>Sphingomonadales</taxon>
        <taxon>Sphingomonadaceae</taxon>
        <taxon>Novosphingobium</taxon>
    </lineage>
</organism>
<dbReference type="Gene3D" id="3.40.1080.10">
    <property type="entry name" value="Glutaconate Coenzyme A-transferase"/>
    <property type="match status" value="1"/>
</dbReference>
<keyword evidence="3" id="KW-1185">Reference proteome</keyword>
<dbReference type="GO" id="GO:0008775">
    <property type="term" value="F:acetate CoA-transferase activity"/>
    <property type="evidence" value="ECO:0007669"/>
    <property type="project" value="InterPro"/>
</dbReference>
<dbReference type="Proteomes" id="UP000608154">
    <property type="component" value="Unassembled WGS sequence"/>
</dbReference>
<dbReference type="InterPro" id="IPR026888">
    <property type="entry name" value="AcetylCoA_hyd_C"/>
</dbReference>
<feature type="domain" description="Acetyl-CoA hydrolase/transferase C-terminal" evidence="1">
    <location>
        <begin position="252"/>
        <end position="402"/>
    </location>
</feature>
<dbReference type="SUPFAM" id="SSF100950">
    <property type="entry name" value="NagB/RpiA/CoA transferase-like"/>
    <property type="match status" value="2"/>
</dbReference>
<reference evidence="2" key="2">
    <citation type="submission" date="2020-09" db="EMBL/GenBank/DDBJ databases">
        <authorList>
            <person name="Sun Q."/>
            <person name="Zhou Y."/>
        </authorList>
    </citation>
    <scope>NUCLEOTIDE SEQUENCE</scope>
    <source>
        <strain evidence="2">CGMCC 1.15095</strain>
    </source>
</reference>
<sequence length="411" mass="43239">MIEPLLDLFRPGRTIYLPGASGESLALIDALKADPGRMRGVNLVSCLLPGMNSFDYAALDDEARVTTFLLPPALRGSFEAGRVSTIPMSYSAIARQLASGPQLDVAIAHVAPPCADGRASLGIAADFTSIAWDNARVRVALVNPDMPDIAGPKIDLADADLVVEMAGPVIQAAAATDNQHQDSIAQIAAEYVPDGATIQVGIGGTPGAIWQRLSSHRNLQLQSGMATDGVRLLEESGALAPDLQHVAGIAYGSRTFYEWLSASGRITLAPTSITHHLPRLASFERFTAINSAIEVDLLGQANLEWQGGRLSSGVGGAPDFARAAQLSAGGRSLILLPATAKGGTISRIVPRLRTPTVSLPRSEVELVITEHGAADLRGLAIDDRAAALISIAAPEWRAMLDAEWSAIRNDM</sequence>
<dbReference type="PANTHER" id="PTHR21432:SF20">
    <property type="entry name" value="ACETYL-COA HYDROLASE"/>
    <property type="match status" value="1"/>
</dbReference>